<evidence type="ECO:0000256" key="1">
    <source>
        <dbReference type="ARBA" id="ARBA00010641"/>
    </source>
</evidence>
<dbReference type="InterPro" id="IPR013324">
    <property type="entry name" value="RNA_pol_sigma_r3/r4-like"/>
</dbReference>
<dbReference type="Gene3D" id="1.10.10.10">
    <property type="entry name" value="Winged helix-like DNA-binding domain superfamily/Winged helix DNA-binding domain"/>
    <property type="match status" value="1"/>
</dbReference>
<dbReference type="Proteomes" id="UP001596380">
    <property type="component" value="Unassembled WGS sequence"/>
</dbReference>
<keyword evidence="10" id="KW-1185">Reference proteome</keyword>
<dbReference type="NCBIfam" id="TIGR02937">
    <property type="entry name" value="sigma70-ECF"/>
    <property type="match status" value="1"/>
</dbReference>
<dbReference type="EMBL" id="JBHSXS010000008">
    <property type="protein sequence ID" value="MFC6881561.1"/>
    <property type="molecule type" value="Genomic_DNA"/>
</dbReference>
<keyword evidence="7" id="KW-0472">Membrane</keyword>
<keyword evidence="7" id="KW-0812">Transmembrane</keyword>
<sequence length="494" mass="51329">MSGWPSLDRADDERLAETLASGDGGALIHLMDRYAARLYDYCHALLRDQDSAAGALHDALIAATTHIGLLQEPERFRSWLYALARNQCLRRLADPDRPAERHEAPEVEDVFLDAGERAHRLETRRLVHGALSGLRGRERETLDLLLRHGLDAAEIGGALGIGAQEATDLAGTARARLDDALAAAVIARTGRDDCPHVAELAGDGEEPLTPPVSRRLVRHIASCRVCAERRDRTVSTARLLQVLPVALMPTDLRGRVLATATDPALAGELARAAGSAEPFDTWGWPVPVESGGGGEGRRRRAAPPKLWPAVAAAVIVLVIVAGAFMVMPDSSDGRAGAGSPAGTTSAPDPSAAPSESPTESESPTPTPSTTSPTPTPTTPTPSRTKRTRAPQRPSATPPPSEPSKPGRLATSGGCTITVQNGSCGVSVHAVGGPVTWSVAGTSSGLSAVGGGRLSKGASETVTVRLIADCPSSGNGFVRFSPNGSAPVSWQCAGG</sequence>
<dbReference type="RefSeq" id="WP_160822960.1">
    <property type="nucleotide sequence ID" value="NZ_JBHSXE010000001.1"/>
</dbReference>
<dbReference type="InterPro" id="IPR036388">
    <property type="entry name" value="WH-like_DNA-bd_sf"/>
</dbReference>
<organism evidence="9 10">
    <name type="scientific">Actinomadura yumaensis</name>
    <dbReference type="NCBI Taxonomy" id="111807"/>
    <lineage>
        <taxon>Bacteria</taxon>
        <taxon>Bacillati</taxon>
        <taxon>Actinomycetota</taxon>
        <taxon>Actinomycetes</taxon>
        <taxon>Streptosporangiales</taxon>
        <taxon>Thermomonosporaceae</taxon>
        <taxon>Actinomadura</taxon>
    </lineage>
</organism>
<dbReference type="PANTHER" id="PTHR43133">
    <property type="entry name" value="RNA POLYMERASE ECF-TYPE SIGMA FACTO"/>
    <property type="match status" value="1"/>
</dbReference>
<dbReference type="PANTHER" id="PTHR43133:SF8">
    <property type="entry name" value="RNA POLYMERASE SIGMA FACTOR HI_1459-RELATED"/>
    <property type="match status" value="1"/>
</dbReference>
<dbReference type="SUPFAM" id="SSF88659">
    <property type="entry name" value="Sigma3 and sigma4 domains of RNA polymerase sigma factors"/>
    <property type="match status" value="1"/>
</dbReference>
<gene>
    <name evidence="9" type="ORF">ACFQKB_17515</name>
</gene>
<feature type="domain" description="RNA polymerase sigma-70 region 2" evidence="8">
    <location>
        <begin position="30"/>
        <end position="94"/>
    </location>
</feature>
<feature type="transmembrane region" description="Helical" evidence="7">
    <location>
        <begin position="306"/>
        <end position="327"/>
    </location>
</feature>
<keyword evidence="3" id="KW-0731">Sigma factor</keyword>
<keyword evidence="2" id="KW-0805">Transcription regulation</keyword>
<comment type="caution">
    <text evidence="9">The sequence shown here is derived from an EMBL/GenBank/DDBJ whole genome shotgun (WGS) entry which is preliminary data.</text>
</comment>
<feature type="region of interest" description="Disordered" evidence="6">
    <location>
        <begin position="331"/>
        <end position="412"/>
    </location>
</feature>
<evidence type="ECO:0000256" key="4">
    <source>
        <dbReference type="ARBA" id="ARBA00023125"/>
    </source>
</evidence>
<dbReference type="InterPro" id="IPR007627">
    <property type="entry name" value="RNA_pol_sigma70_r2"/>
</dbReference>
<evidence type="ECO:0000259" key="8">
    <source>
        <dbReference type="Pfam" id="PF04542"/>
    </source>
</evidence>
<feature type="compositionally biased region" description="Low complexity" evidence="6">
    <location>
        <begin position="333"/>
        <end position="372"/>
    </location>
</feature>
<protein>
    <submittedName>
        <fullName evidence="9">RNA polymerase sigma factor</fullName>
    </submittedName>
</protein>
<dbReference type="SUPFAM" id="SSF88946">
    <property type="entry name" value="Sigma2 domain of RNA polymerase sigma factors"/>
    <property type="match status" value="1"/>
</dbReference>
<name>A0ABW2CKY3_9ACTN</name>
<evidence type="ECO:0000256" key="2">
    <source>
        <dbReference type="ARBA" id="ARBA00023015"/>
    </source>
</evidence>
<evidence type="ECO:0000313" key="9">
    <source>
        <dbReference type="EMBL" id="MFC6881561.1"/>
    </source>
</evidence>
<evidence type="ECO:0000256" key="7">
    <source>
        <dbReference type="SAM" id="Phobius"/>
    </source>
</evidence>
<keyword evidence="5" id="KW-0804">Transcription</keyword>
<dbReference type="Gene3D" id="1.10.1740.10">
    <property type="match status" value="1"/>
</dbReference>
<dbReference type="InterPro" id="IPR013325">
    <property type="entry name" value="RNA_pol_sigma_r2"/>
</dbReference>
<evidence type="ECO:0000256" key="5">
    <source>
        <dbReference type="ARBA" id="ARBA00023163"/>
    </source>
</evidence>
<evidence type="ECO:0000313" key="10">
    <source>
        <dbReference type="Proteomes" id="UP001596380"/>
    </source>
</evidence>
<reference evidence="10" key="1">
    <citation type="journal article" date="2019" name="Int. J. Syst. Evol. Microbiol.">
        <title>The Global Catalogue of Microorganisms (GCM) 10K type strain sequencing project: providing services to taxonomists for standard genome sequencing and annotation.</title>
        <authorList>
            <consortium name="The Broad Institute Genomics Platform"/>
            <consortium name="The Broad Institute Genome Sequencing Center for Infectious Disease"/>
            <person name="Wu L."/>
            <person name="Ma J."/>
        </authorList>
    </citation>
    <scope>NUCLEOTIDE SEQUENCE [LARGE SCALE GENOMIC DNA]</scope>
    <source>
        <strain evidence="10">JCM 3369</strain>
    </source>
</reference>
<dbReference type="Pfam" id="PF04542">
    <property type="entry name" value="Sigma70_r2"/>
    <property type="match status" value="1"/>
</dbReference>
<dbReference type="InterPro" id="IPR014284">
    <property type="entry name" value="RNA_pol_sigma-70_dom"/>
</dbReference>
<keyword evidence="7" id="KW-1133">Transmembrane helix</keyword>
<comment type="similarity">
    <text evidence="1">Belongs to the sigma-70 factor family. ECF subfamily.</text>
</comment>
<keyword evidence="4" id="KW-0238">DNA-binding</keyword>
<dbReference type="InterPro" id="IPR039425">
    <property type="entry name" value="RNA_pol_sigma-70-like"/>
</dbReference>
<evidence type="ECO:0000256" key="6">
    <source>
        <dbReference type="SAM" id="MobiDB-lite"/>
    </source>
</evidence>
<accession>A0ABW2CKY3</accession>
<proteinExistence type="inferred from homology"/>
<evidence type="ECO:0000256" key="3">
    <source>
        <dbReference type="ARBA" id="ARBA00023082"/>
    </source>
</evidence>